<feature type="domain" description="GTP-binding protein TrmE N-terminal" evidence="2">
    <location>
        <begin position="87"/>
        <end position="158"/>
    </location>
</feature>
<organism evidence="3">
    <name type="scientific">Brassica napus</name>
    <name type="common">Rape</name>
    <dbReference type="NCBI Taxonomy" id="3708"/>
    <lineage>
        <taxon>Eukaryota</taxon>
        <taxon>Viridiplantae</taxon>
        <taxon>Streptophyta</taxon>
        <taxon>Embryophyta</taxon>
        <taxon>Tracheophyta</taxon>
        <taxon>Spermatophyta</taxon>
        <taxon>Magnoliopsida</taxon>
        <taxon>eudicotyledons</taxon>
        <taxon>Gunneridae</taxon>
        <taxon>Pentapetalae</taxon>
        <taxon>rosids</taxon>
        <taxon>malvids</taxon>
        <taxon>Brassicales</taxon>
        <taxon>Brassicaceae</taxon>
        <taxon>Brassiceae</taxon>
        <taxon>Brassica</taxon>
    </lineage>
</organism>
<dbReference type="InterPro" id="IPR018948">
    <property type="entry name" value="GTP-bd_TrmE_N"/>
</dbReference>
<dbReference type="Gene3D" id="3.30.1360.120">
    <property type="entry name" value="Probable tRNA modification gtpase trme, domain 1"/>
    <property type="match status" value="1"/>
</dbReference>
<evidence type="ECO:0000256" key="1">
    <source>
        <dbReference type="SAM" id="MobiDB-lite"/>
    </source>
</evidence>
<dbReference type="SUPFAM" id="SSF103025">
    <property type="entry name" value="Folate-binding domain"/>
    <property type="match status" value="1"/>
</dbReference>
<sequence length="234" mass="26385">MLQIKRSVSADYSQGVWKVLSFLKSVMMNLLEKTKYRSLIKKSMMQCLEDLPEREENGKEAKEGIENGSQDFGCAKGDKETQTSSVNSWWLKSHFVEYGVVVDSKGNAVHEILVVSMLAPWSYRRAYVIELQCHNSKVCLYCVLRTCVDIGAILVEPGHKLKIRTLIDSESSFTFWLDMRCMFQESLDFMCVLNGCLELMQAENVEKLISAKSSSPADAALEGIHASFCPPFKG</sequence>
<evidence type="ECO:0000259" key="2">
    <source>
        <dbReference type="Pfam" id="PF10396"/>
    </source>
</evidence>
<feature type="region of interest" description="Disordered" evidence="1">
    <location>
        <begin position="58"/>
        <end position="79"/>
    </location>
</feature>
<proteinExistence type="predicted"/>
<name>A0A816P8M7_BRANA</name>
<dbReference type="Proteomes" id="UP001295469">
    <property type="component" value="Chromosome A09"/>
</dbReference>
<dbReference type="InterPro" id="IPR027266">
    <property type="entry name" value="TrmE/GcvT-like"/>
</dbReference>
<reference evidence="3" key="1">
    <citation type="submission" date="2021-01" db="EMBL/GenBank/DDBJ databases">
        <authorList>
            <consortium name="Genoscope - CEA"/>
            <person name="William W."/>
        </authorList>
    </citation>
    <scope>NUCLEOTIDE SEQUENCE</scope>
</reference>
<gene>
    <name evidence="3" type="ORF">DARMORV10_A09P41080.1</name>
</gene>
<dbReference type="PANTHER" id="PTHR42714:SF2">
    <property type="entry name" value="TRNA MODIFICATION GTPASE GTPBP3, MITOCHONDRIAL"/>
    <property type="match status" value="1"/>
</dbReference>
<accession>A0A816P8M7</accession>
<dbReference type="AlphaFoldDB" id="A0A816P8M7"/>
<evidence type="ECO:0000313" key="3">
    <source>
        <dbReference type="EMBL" id="CAF2045858.1"/>
    </source>
</evidence>
<protein>
    <submittedName>
        <fullName evidence="3">(rape) hypothetical protein</fullName>
    </submittedName>
</protein>
<dbReference type="Pfam" id="PF10396">
    <property type="entry name" value="TrmE_N"/>
    <property type="match status" value="1"/>
</dbReference>
<dbReference type="EMBL" id="HG994363">
    <property type="protein sequence ID" value="CAF2045858.1"/>
    <property type="molecule type" value="Genomic_DNA"/>
</dbReference>
<dbReference type="PANTHER" id="PTHR42714">
    <property type="entry name" value="TRNA MODIFICATION GTPASE GTPBP3"/>
    <property type="match status" value="1"/>
</dbReference>